<dbReference type="PANTHER" id="PTHR45748">
    <property type="entry name" value="1-PHOSPHATIDYLINOSITOL 3-PHOSPHATE 5-KINASE-RELATED"/>
    <property type="match status" value="1"/>
</dbReference>
<dbReference type="GO" id="GO:0010008">
    <property type="term" value="C:endosome membrane"/>
    <property type="evidence" value="ECO:0007669"/>
    <property type="project" value="TreeGrafter"/>
</dbReference>
<evidence type="ECO:0000313" key="5">
    <source>
        <dbReference type="Proteomes" id="UP000646827"/>
    </source>
</evidence>
<dbReference type="Proteomes" id="UP000646827">
    <property type="component" value="Unassembled WGS sequence"/>
</dbReference>
<dbReference type="InterPro" id="IPR027484">
    <property type="entry name" value="PInositol-4-P-5-kinase_N"/>
</dbReference>
<evidence type="ECO:0000256" key="2">
    <source>
        <dbReference type="SAM" id="MobiDB-lite"/>
    </source>
</evidence>
<dbReference type="PROSITE" id="PS51455">
    <property type="entry name" value="PIPK"/>
    <property type="match status" value="1"/>
</dbReference>
<proteinExistence type="predicted"/>
<accession>A0A8H7S7R3</accession>
<dbReference type="SUPFAM" id="SSF56104">
    <property type="entry name" value="SAICAR synthase-like"/>
    <property type="match status" value="1"/>
</dbReference>
<evidence type="ECO:0000256" key="1">
    <source>
        <dbReference type="PROSITE-ProRule" id="PRU00781"/>
    </source>
</evidence>
<dbReference type="SMART" id="SM00330">
    <property type="entry name" value="PIPKc"/>
    <property type="match status" value="1"/>
</dbReference>
<dbReference type="GO" id="GO:0000329">
    <property type="term" value="C:fungal-type vacuole membrane"/>
    <property type="evidence" value="ECO:0007669"/>
    <property type="project" value="TreeGrafter"/>
</dbReference>
<reference evidence="4 5" key="1">
    <citation type="submission" date="2020-12" db="EMBL/GenBank/DDBJ databases">
        <title>Metabolic potential, ecology and presence of endohyphal bacteria is reflected in genomic diversity of Mucoromycotina.</title>
        <authorList>
            <person name="Muszewska A."/>
            <person name="Okrasinska A."/>
            <person name="Steczkiewicz K."/>
            <person name="Drgas O."/>
            <person name="Orlowska M."/>
            <person name="Perlinska-Lenart U."/>
            <person name="Aleksandrzak-Piekarczyk T."/>
            <person name="Szatraj K."/>
            <person name="Zielenkiewicz U."/>
            <person name="Pilsyk S."/>
            <person name="Malc E."/>
            <person name="Mieczkowski P."/>
            <person name="Kruszewska J.S."/>
            <person name="Biernat P."/>
            <person name="Pawlowska J."/>
        </authorList>
    </citation>
    <scope>NUCLEOTIDE SEQUENCE [LARGE SCALE GENOMIC DNA]</scope>
    <source>
        <strain evidence="4 5">CBS 142.35</strain>
    </source>
</reference>
<evidence type="ECO:0000313" key="4">
    <source>
        <dbReference type="EMBL" id="KAG2224350.1"/>
    </source>
</evidence>
<dbReference type="InterPro" id="IPR027483">
    <property type="entry name" value="PInositol-4-P-4/5-kinase_C_sf"/>
</dbReference>
<keyword evidence="1" id="KW-0418">Kinase</keyword>
<dbReference type="Gene3D" id="3.30.810.10">
    <property type="entry name" value="2-Layer Sandwich"/>
    <property type="match status" value="1"/>
</dbReference>
<dbReference type="GO" id="GO:0046854">
    <property type="term" value="P:phosphatidylinositol phosphate biosynthetic process"/>
    <property type="evidence" value="ECO:0007669"/>
    <property type="project" value="TreeGrafter"/>
</dbReference>
<dbReference type="GO" id="GO:0000285">
    <property type="term" value="F:1-phosphatidylinositol-3-phosphate 5-kinase activity"/>
    <property type="evidence" value="ECO:0007669"/>
    <property type="project" value="TreeGrafter"/>
</dbReference>
<keyword evidence="1" id="KW-0547">Nucleotide-binding</keyword>
<dbReference type="GO" id="GO:0005524">
    <property type="term" value="F:ATP binding"/>
    <property type="evidence" value="ECO:0007669"/>
    <property type="project" value="UniProtKB-UniRule"/>
</dbReference>
<comment type="caution">
    <text evidence="4">The sequence shown here is derived from an EMBL/GenBank/DDBJ whole genome shotgun (WGS) entry which is preliminary data.</text>
</comment>
<dbReference type="OrthoDB" id="158357at2759"/>
<dbReference type="PANTHER" id="PTHR45748:SF7">
    <property type="entry name" value="1-PHOSPHATIDYLINOSITOL 3-PHOSPHATE 5-KINASE-RELATED"/>
    <property type="match status" value="1"/>
</dbReference>
<feature type="compositionally biased region" description="Polar residues" evidence="2">
    <location>
        <begin position="255"/>
        <end position="271"/>
    </location>
</feature>
<dbReference type="EMBL" id="JAEPRB010000044">
    <property type="protein sequence ID" value="KAG2224350.1"/>
    <property type="molecule type" value="Genomic_DNA"/>
</dbReference>
<gene>
    <name evidence="4" type="ORF">INT45_006750</name>
</gene>
<feature type="compositionally biased region" description="Low complexity" evidence="2">
    <location>
        <begin position="10"/>
        <end position="20"/>
    </location>
</feature>
<feature type="region of interest" description="Disordered" evidence="2">
    <location>
        <begin position="239"/>
        <end position="271"/>
    </location>
</feature>
<name>A0A8H7S7R3_9FUNG</name>
<dbReference type="Pfam" id="PF01504">
    <property type="entry name" value="PIP5K"/>
    <property type="match status" value="1"/>
</dbReference>
<feature type="compositionally biased region" description="Polar residues" evidence="2">
    <location>
        <begin position="599"/>
        <end position="612"/>
    </location>
</feature>
<organism evidence="4 5">
    <name type="scientific">Circinella minor</name>
    <dbReference type="NCBI Taxonomy" id="1195481"/>
    <lineage>
        <taxon>Eukaryota</taxon>
        <taxon>Fungi</taxon>
        <taxon>Fungi incertae sedis</taxon>
        <taxon>Mucoromycota</taxon>
        <taxon>Mucoromycotina</taxon>
        <taxon>Mucoromycetes</taxon>
        <taxon>Mucorales</taxon>
        <taxon>Lichtheimiaceae</taxon>
        <taxon>Circinella</taxon>
    </lineage>
</organism>
<dbReference type="Gene3D" id="3.30.800.10">
    <property type="entry name" value="Phosphatidylinositol Phosphate Kinase II Beta"/>
    <property type="match status" value="1"/>
</dbReference>
<feature type="domain" description="PIPK" evidence="3">
    <location>
        <begin position="1167"/>
        <end position="1450"/>
    </location>
</feature>
<keyword evidence="5" id="KW-1185">Reference proteome</keyword>
<dbReference type="InterPro" id="IPR002498">
    <property type="entry name" value="PInositol-4-P-4/5-kinase_core"/>
</dbReference>
<keyword evidence="1" id="KW-0808">Transferase</keyword>
<evidence type="ECO:0000259" key="3">
    <source>
        <dbReference type="PROSITE" id="PS51455"/>
    </source>
</evidence>
<sequence>MDVSNHDKVTMTSSTTAVSANKNNDNSIRRKSWIANAINNTAAFPSISSTATSHDYSSLQTFPLPPRQIKRQQQKLQQRNINEASEQLLKTLLQQWLGDIQLPIHPWSSILLNLVLQQVATHVNASSAHHKATNTLTVAHDDSHEETSALDQFSIWIQCVPTGKPENSYFEPQVYQGVPLSNILPQQLPIRTGEDVGGTINLHGVSISSSYINDLICAMMHVLGNMRLELNVLHDHHLSPPPFKQKSQKRRRTSVNKQHQQQQTNPTTAYRLPLQSSRMHLPSPVSPLKRIIPIKLSSASTTSSYNKPVTLIKWIFNRNKRRNGKLTKETLPQQQPPIIFPSPTSTTNNSSISMSLLSNKSTYYTFTPPSTPHQQSLSSTLQLAHNIYRQLSSTPISSSVGRKYSLPDVIIHLRVYEQNEKIKLESKEYNNNSNKNEQYYYYEHQPLPYKKNMGGLQRIRSNSIRLPSILSRSSSLKRSKRQERLVERYYAGIHLLNLDRLLLLDSSRPTLLGFIEQQHIAFTYSFYPRYKNKQQKINSNNSKQQLNQQQQQPCVGPKIARMDYYRYDPDQKIHISRQFLDQSLGKTIIHMSQQSKMTCRDWVNQSRQNDPSNKQKKTRRRSSGTILNLHDITSSDKSDNEDTEKYDEDQYSILDNEEENGGCDLPMTEHTLCFSHGPSRVYINTDRTTTMILPDTTPDTPVSEGTIIMWSECSTCHAETKLKSMTSDTFSYSFAKYLELILYYTDINNIPHLSNFSAGGTRHSDSCFNYQQISSSIIYCFYYDKCTLRIQRDQHPTTYTLCSPNLSLTSSVPITTTTINNNNSNTTATTITTTLAEGDDNGAVNHTVNREIDGFFTAIIQHLELIGYYLKGEAKQQPLPACNKADIEAKQKELKILQRTAHNNYGDWMLYVAEDNNNLNDVRRAFAIQAKLIINQLNEWQQDQCPELIAECAWDVPDYFSTEKKVHAMPDSSILVRENEPTSIIAYTLNCASYKAEIRQKAETKSNKTLVDDSSILSVGIGRAITDEDQDLFIDKTNANEVDNDDFYFSSLERYYFFDDEDNISYNISSASNNNRNNNTINNTGSSAALHVVAMAYQEQQASPSFASARQTLVQGIRQQHHNTHPHIEKLRARWHTRFSHYHHPSEIPSQWKSLDGEIPPPLLLNDNDFPSGKIPINWDTQEERTISQQIDNSNHKILKEIRLHNIVYKNNNNKNKKLSPHIRHRFVHSNIEFTCIVYYAPEFEDLRKRCGIEQVTVESLSRCQPWQTSGGKNDRFVVKEMISSWNSAEKQQFLKFAPAYFDYMKRTTSEIPSILTKIFGFYTIRITDHQKRATWTMDVMVMDHLFYNRSITQRFDFKGIRDRQVLEKQQQYQQQQLTTLWDGDWLHGYRLGISTTQYSKALTIDTALKNDAEFIEKCNFMDYSLLVGIDEQNKEIVVGVVGSKYNRYE</sequence>
<keyword evidence="1" id="KW-0067">ATP-binding</keyword>
<feature type="region of interest" description="Disordered" evidence="2">
    <location>
        <begin position="1"/>
        <end position="23"/>
    </location>
</feature>
<feature type="region of interest" description="Disordered" evidence="2">
    <location>
        <begin position="599"/>
        <end position="646"/>
    </location>
</feature>
<protein>
    <recommendedName>
        <fullName evidence="3">PIPK domain-containing protein</fullName>
    </recommendedName>
</protein>